<gene>
    <name evidence="1" type="ORF">RPERSI_LOCUS3883</name>
</gene>
<evidence type="ECO:0000313" key="1">
    <source>
        <dbReference type="EMBL" id="CAG8549107.1"/>
    </source>
</evidence>
<accession>A0ACA9LX30</accession>
<evidence type="ECO:0000313" key="2">
    <source>
        <dbReference type="Proteomes" id="UP000789920"/>
    </source>
</evidence>
<organism evidence="1 2">
    <name type="scientific">Racocetra persica</name>
    <dbReference type="NCBI Taxonomy" id="160502"/>
    <lineage>
        <taxon>Eukaryota</taxon>
        <taxon>Fungi</taxon>
        <taxon>Fungi incertae sedis</taxon>
        <taxon>Mucoromycota</taxon>
        <taxon>Glomeromycotina</taxon>
        <taxon>Glomeromycetes</taxon>
        <taxon>Diversisporales</taxon>
        <taxon>Gigasporaceae</taxon>
        <taxon>Racocetra</taxon>
    </lineage>
</organism>
<proteinExistence type="predicted"/>
<dbReference type="EMBL" id="CAJVQC010005087">
    <property type="protein sequence ID" value="CAG8549107.1"/>
    <property type="molecule type" value="Genomic_DNA"/>
</dbReference>
<reference evidence="1" key="1">
    <citation type="submission" date="2021-06" db="EMBL/GenBank/DDBJ databases">
        <authorList>
            <person name="Kallberg Y."/>
            <person name="Tangrot J."/>
            <person name="Rosling A."/>
        </authorList>
    </citation>
    <scope>NUCLEOTIDE SEQUENCE</scope>
    <source>
        <strain evidence="1">MA461A</strain>
    </source>
</reference>
<sequence>SENSYRFFYLDVSKSFNLIDTSSMHWTDLSFVPSIFRTYGASVVNDYSIYFFSGGIGSNSVDKFDALTEKWVALNFSGINTTLARTSVSYVQGVISNNKIYYFNPFNESTQHDLILVIGGYSQGRITSLNIKTFNWANLTNLNDGFRTGLYYHTATLIDHYIIIAFGYDANYYPNIYLNTYSNNISLLDISQKDNYKWATSYVAQGGGSPTPTPTPRYITTPSEIFGVVGGIIGIISGLVGLILVSCICYTYRRKNLHVNYSTEQIADHYPVSVIS</sequence>
<keyword evidence="2" id="KW-1185">Reference proteome</keyword>
<feature type="non-terminal residue" evidence="1">
    <location>
        <position position="1"/>
    </location>
</feature>
<comment type="caution">
    <text evidence="1">The sequence shown here is derived from an EMBL/GenBank/DDBJ whole genome shotgun (WGS) entry which is preliminary data.</text>
</comment>
<dbReference type="Proteomes" id="UP000789920">
    <property type="component" value="Unassembled WGS sequence"/>
</dbReference>
<protein>
    <submittedName>
        <fullName evidence="1">20486_t:CDS:1</fullName>
    </submittedName>
</protein>
<name>A0ACA9LX30_9GLOM</name>